<gene>
    <name evidence="8 10" type="primary">pdhA</name>
    <name evidence="10" type="ORF">DIT68_14100</name>
</gene>
<dbReference type="FunFam" id="3.40.50.970:FF:000013">
    <property type="entry name" value="Pyruvate dehydrogenase E1 component subunit alpha"/>
    <property type="match status" value="1"/>
</dbReference>
<dbReference type="PANTHER" id="PTHR11516:SF60">
    <property type="entry name" value="PYRUVATE DEHYDROGENASE E1 COMPONENT SUBUNIT ALPHA"/>
    <property type="match status" value="1"/>
</dbReference>
<dbReference type="Pfam" id="PF00676">
    <property type="entry name" value="E1_dh"/>
    <property type="match status" value="1"/>
</dbReference>
<evidence type="ECO:0000313" key="11">
    <source>
        <dbReference type="Proteomes" id="UP000245370"/>
    </source>
</evidence>
<dbReference type="NCBIfam" id="TIGR03182">
    <property type="entry name" value="PDH_E1_alph_y"/>
    <property type="match status" value="1"/>
</dbReference>
<dbReference type="InterPro" id="IPR017597">
    <property type="entry name" value="Pyrv_DH_E1_asu_subgrp-y"/>
</dbReference>
<dbReference type="AlphaFoldDB" id="A0A2U2X371"/>
<comment type="caution">
    <text evidence="10">The sequence shown here is derived from an EMBL/GenBank/DDBJ whole genome shotgun (WGS) entry which is preliminary data.</text>
</comment>
<dbReference type="EMBL" id="QFRJ01000014">
    <property type="protein sequence ID" value="PWH82232.1"/>
    <property type="molecule type" value="Genomic_DNA"/>
</dbReference>
<comment type="subunit">
    <text evidence="2 8">Heterodimer of an alpha and a beta chain.</text>
</comment>
<dbReference type="GO" id="GO:0004739">
    <property type="term" value="F:pyruvate dehydrogenase (acetyl-transferring) activity"/>
    <property type="evidence" value="ECO:0007669"/>
    <property type="project" value="UniProtKB-UniRule"/>
</dbReference>
<dbReference type="CDD" id="cd02000">
    <property type="entry name" value="TPP_E1_PDC_ADC_BCADC"/>
    <property type="match status" value="1"/>
</dbReference>
<comment type="cofactor">
    <cofactor evidence="1 8">
        <name>thiamine diphosphate</name>
        <dbReference type="ChEBI" id="CHEBI:58937"/>
    </cofactor>
</comment>
<keyword evidence="5 8" id="KW-0560">Oxidoreductase</keyword>
<comment type="function">
    <text evidence="8">The pyruvate dehydrogenase complex catalyzes the overall conversion of pyruvate to acetyl-CoA and CO(2).</text>
</comment>
<evidence type="ECO:0000256" key="8">
    <source>
        <dbReference type="RuleBase" id="RU361139"/>
    </source>
</evidence>
<dbReference type="Proteomes" id="UP000245370">
    <property type="component" value="Unassembled WGS sequence"/>
</dbReference>
<evidence type="ECO:0000256" key="3">
    <source>
        <dbReference type="ARBA" id="ARBA00012281"/>
    </source>
</evidence>
<feature type="domain" description="Dehydrogenase E1 component" evidence="9">
    <location>
        <begin position="35"/>
        <end position="329"/>
    </location>
</feature>
<dbReference type="GO" id="GO:0006086">
    <property type="term" value="P:pyruvate decarboxylation to acetyl-CoA"/>
    <property type="evidence" value="ECO:0007669"/>
    <property type="project" value="InterPro"/>
</dbReference>
<comment type="catalytic activity">
    <reaction evidence="8">
        <text>N(6)-[(R)-lipoyl]-L-lysyl-[protein] + pyruvate + H(+) = N(6)-[(R)-S(8)-acetyldihydrolipoyl]-L-lysyl-[protein] + CO2</text>
        <dbReference type="Rhea" id="RHEA:19189"/>
        <dbReference type="Rhea" id="RHEA-COMP:10474"/>
        <dbReference type="Rhea" id="RHEA-COMP:10478"/>
        <dbReference type="ChEBI" id="CHEBI:15361"/>
        <dbReference type="ChEBI" id="CHEBI:15378"/>
        <dbReference type="ChEBI" id="CHEBI:16526"/>
        <dbReference type="ChEBI" id="CHEBI:83099"/>
        <dbReference type="ChEBI" id="CHEBI:83111"/>
        <dbReference type="EC" id="1.2.4.1"/>
    </reaction>
</comment>
<evidence type="ECO:0000256" key="2">
    <source>
        <dbReference type="ARBA" id="ARBA00011870"/>
    </source>
</evidence>
<reference evidence="10 11" key="2">
    <citation type="submission" date="2018-05" db="EMBL/GenBank/DDBJ databases">
        <authorList>
            <person name="Lanie J.A."/>
            <person name="Ng W.-L."/>
            <person name="Kazmierczak K.M."/>
            <person name="Andrzejewski T.M."/>
            <person name="Davidsen T.M."/>
            <person name="Wayne K.J."/>
            <person name="Tettelin H."/>
            <person name="Glass J.I."/>
            <person name="Rusch D."/>
            <person name="Podicherti R."/>
            <person name="Tsui H.-C.T."/>
            <person name="Winkler M.E."/>
        </authorList>
    </citation>
    <scope>NUCLEOTIDE SEQUENCE [LARGE SCALE GENOMIC DNA]</scope>
    <source>
        <strain evidence="10 11">C305</strain>
    </source>
</reference>
<dbReference type="Gene3D" id="3.40.50.970">
    <property type="match status" value="1"/>
</dbReference>
<dbReference type="RefSeq" id="WP_109360460.1">
    <property type="nucleotide sequence ID" value="NZ_QFRJ01000014.1"/>
</dbReference>
<dbReference type="SUPFAM" id="SSF52518">
    <property type="entry name" value="Thiamin diphosphate-binding fold (THDP-binding)"/>
    <property type="match status" value="1"/>
</dbReference>
<evidence type="ECO:0000256" key="4">
    <source>
        <dbReference type="ARBA" id="ARBA00014159"/>
    </source>
</evidence>
<dbReference type="PANTHER" id="PTHR11516">
    <property type="entry name" value="PYRUVATE DEHYDROGENASE E1 COMPONENT, ALPHA SUBUNIT BACTERIAL AND ORGANELLAR"/>
    <property type="match status" value="1"/>
</dbReference>
<dbReference type="InterPro" id="IPR001017">
    <property type="entry name" value="DH_E1"/>
</dbReference>
<evidence type="ECO:0000256" key="6">
    <source>
        <dbReference type="ARBA" id="ARBA00023052"/>
    </source>
</evidence>
<organism evidence="10 11">
    <name type="scientific">Brumimicrobium oceani</name>
    <dbReference type="NCBI Taxonomy" id="2100725"/>
    <lineage>
        <taxon>Bacteria</taxon>
        <taxon>Pseudomonadati</taxon>
        <taxon>Bacteroidota</taxon>
        <taxon>Flavobacteriia</taxon>
        <taxon>Flavobacteriales</taxon>
        <taxon>Crocinitomicaceae</taxon>
        <taxon>Brumimicrobium</taxon>
    </lineage>
</organism>
<protein>
    <recommendedName>
        <fullName evidence="4 8">Pyruvate dehydrogenase E1 component subunit alpha</fullName>
        <ecNumber evidence="3 8">1.2.4.1</ecNumber>
    </recommendedName>
</protein>
<dbReference type="EC" id="1.2.4.1" evidence="3 8"/>
<proteinExistence type="predicted"/>
<keyword evidence="6 8" id="KW-0786">Thiamine pyrophosphate</keyword>
<evidence type="ECO:0000256" key="5">
    <source>
        <dbReference type="ARBA" id="ARBA00023002"/>
    </source>
</evidence>
<dbReference type="InterPro" id="IPR050642">
    <property type="entry name" value="PDH_E1_Alpha_Subunit"/>
</dbReference>
<evidence type="ECO:0000256" key="1">
    <source>
        <dbReference type="ARBA" id="ARBA00001964"/>
    </source>
</evidence>
<dbReference type="OrthoDB" id="9766715at2"/>
<evidence type="ECO:0000259" key="9">
    <source>
        <dbReference type="Pfam" id="PF00676"/>
    </source>
</evidence>
<keyword evidence="11" id="KW-1185">Reference proteome</keyword>
<accession>A0A2U2X371</accession>
<reference evidence="10 11" key="1">
    <citation type="submission" date="2018-05" db="EMBL/GenBank/DDBJ databases">
        <title>Brumimicrobium oceani sp. nov., isolated from coastal sediment.</title>
        <authorList>
            <person name="Kou Y."/>
        </authorList>
    </citation>
    <scope>NUCLEOTIDE SEQUENCE [LARGE SCALE GENOMIC DNA]</scope>
    <source>
        <strain evidence="10 11">C305</strain>
    </source>
</reference>
<evidence type="ECO:0000256" key="7">
    <source>
        <dbReference type="ARBA" id="ARBA00023317"/>
    </source>
</evidence>
<dbReference type="InterPro" id="IPR029061">
    <property type="entry name" value="THDP-binding"/>
</dbReference>
<name>A0A2U2X371_9FLAO</name>
<sequence>MAAKSSEKPTKTTKKETASKKQKFSKETYIKWYKDMLLMRKFEEKAGQLYIQQKFGGFCHLYIGQEAVVAGTVSATKPTDFHMTAYRDHAHPIGLGTDVRPLMAELYGRQTGISKGKGGSMHFFDKEKNFMGGHGIVGAQIPMGAGVAFAEKYKGTDNVTMVSFGDGAARQGALHETFNMAMLWKLPVIFIVENNNYAMGTSVERTTNVMDLKKLGSSYEMPSFSVNGMSPEDVHEAISMAAERARKGDGPTLLDIKTYRYKGHSMSDPQKYRTKDEVKEYQSKDPIEHCLKVIKDNSYLTEEEIKEIQDWVANEIKEAIEFAENSDYPTKDELYKDVYKSEDYPFIKEY</sequence>
<evidence type="ECO:0000313" key="10">
    <source>
        <dbReference type="EMBL" id="PWH82232.1"/>
    </source>
</evidence>
<keyword evidence="7 8" id="KW-0670">Pyruvate</keyword>